<keyword evidence="2" id="KW-0418">Kinase</keyword>
<protein>
    <submittedName>
        <fullName evidence="2">Tyrosine protein kinase</fullName>
    </submittedName>
</protein>
<sequence>MVSQTSQFYRYLDYPAGREERVKELLKLLKEKNIELVSFISKGYRGVVFKGIYKEKTVAVKVSRSDVQKENFLKREYEILKYLSDKLKEENPAPTPFLHNSEFIVMEFIEGKTFKFAMNNFNPYFVIKETLKSCYLLDEVFIKHSEIKGEKHLIFDGKKCRIIDFESAKFSRSPRNLLQFIGYHLIKNEEFLKKLKVRKEDLQKTIELYKKDRKLGFKFILSLC</sequence>
<reference evidence="3" key="2">
    <citation type="submission" date="2011-02" db="EMBL/GenBank/DDBJ databases">
        <title>The complete genome of Desulfurobacterium thermolithotrophum DSM 11699.</title>
        <authorList>
            <consortium name="US DOE Joint Genome Institute (JGI-PGF)"/>
            <person name="Lucas S."/>
            <person name="Copeland A."/>
            <person name="Lapidus A."/>
            <person name="Bruce D."/>
            <person name="Goodwin L."/>
            <person name="Pitluck S."/>
            <person name="Kyrpides N."/>
            <person name="Mavromatis K."/>
            <person name="Pagani I."/>
            <person name="Ivanova N."/>
            <person name="Mikhailova N."/>
            <person name="Daligault H."/>
            <person name="Detter J.C."/>
            <person name="Tapia R."/>
            <person name="Han C."/>
            <person name="Land M."/>
            <person name="Hauser L."/>
            <person name="Markowitz V."/>
            <person name="Cheng J.-F."/>
            <person name="Hugenholtz P."/>
            <person name="Woyke T."/>
            <person name="Wu D."/>
            <person name="Spring S."/>
            <person name="Brambilla E."/>
            <person name="Klenk H.-P."/>
            <person name="Eisen J.A."/>
        </authorList>
    </citation>
    <scope>NUCLEOTIDE SEQUENCE [LARGE SCALE GENOMIC DNA]</scope>
    <source>
        <strain evidence="3">DSM 11699 / BSA</strain>
    </source>
</reference>
<dbReference type="AlphaFoldDB" id="F0S346"/>
<keyword evidence="2" id="KW-0808">Transferase</keyword>
<dbReference type="eggNOG" id="COG2112">
    <property type="taxonomic scope" value="Bacteria"/>
</dbReference>
<dbReference type="GO" id="GO:0005524">
    <property type="term" value="F:ATP binding"/>
    <property type="evidence" value="ECO:0007669"/>
    <property type="project" value="InterPro"/>
</dbReference>
<dbReference type="InterPro" id="IPR000719">
    <property type="entry name" value="Prot_kinase_dom"/>
</dbReference>
<dbReference type="InParanoid" id="F0S346"/>
<evidence type="ECO:0000313" key="2">
    <source>
        <dbReference type="EMBL" id="ADY73268.1"/>
    </source>
</evidence>
<dbReference type="Gene3D" id="3.30.200.20">
    <property type="entry name" value="Phosphorylase Kinase, domain 1"/>
    <property type="match status" value="1"/>
</dbReference>
<dbReference type="RefSeq" id="WP_013638225.1">
    <property type="nucleotide sequence ID" value="NC_015185.1"/>
</dbReference>
<evidence type="ECO:0000313" key="3">
    <source>
        <dbReference type="Proteomes" id="UP000007102"/>
    </source>
</evidence>
<accession>F0S346</accession>
<dbReference type="KEGG" id="dte:Dester_0617"/>
<dbReference type="GO" id="GO:0004672">
    <property type="term" value="F:protein kinase activity"/>
    <property type="evidence" value="ECO:0007669"/>
    <property type="project" value="InterPro"/>
</dbReference>
<organism evidence="2 3">
    <name type="scientific">Desulfurobacterium thermolithotrophum (strain DSM 11699 / BSA)</name>
    <dbReference type="NCBI Taxonomy" id="868864"/>
    <lineage>
        <taxon>Bacteria</taxon>
        <taxon>Pseudomonadati</taxon>
        <taxon>Aquificota</taxon>
        <taxon>Aquificia</taxon>
        <taxon>Desulfurobacteriales</taxon>
        <taxon>Desulfurobacteriaceae</taxon>
        <taxon>Desulfurobacterium</taxon>
    </lineage>
</organism>
<dbReference type="Proteomes" id="UP000007102">
    <property type="component" value="Chromosome"/>
</dbReference>
<name>F0S346_DESTD</name>
<dbReference type="OrthoDB" id="12921at2"/>
<feature type="domain" description="Protein kinase" evidence="1">
    <location>
        <begin position="34"/>
        <end position="224"/>
    </location>
</feature>
<evidence type="ECO:0000259" key="1">
    <source>
        <dbReference type="PROSITE" id="PS50011"/>
    </source>
</evidence>
<dbReference type="HOGENOM" id="CLU_1234509_0_0_0"/>
<keyword evidence="3" id="KW-1185">Reference proteome</keyword>
<dbReference type="Gene3D" id="1.10.510.10">
    <property type="entry name" value="Transferase(Phosphotransferase) domain 1"/>
    <property type="match status" value="1"/>
</dbReference>
<gene>
    <name evidence="2" type="ordered locus">Dester_0617</name>
</gene>
<dbReference type="InterPro" id="IPR011009">
    <property type="entry name" value="Kinase-like_dom_sf"/>
</dbReference>
<proteinExistence type="predicted"/>
<dbReference type="STRING" id="868864.Dester_0617"/>
<dbReference type="SUPFAM" id="SSF56112">
    <property type="entry name" value="Protein kinase-like (PK-like)"/>
    <property type="match status" value="1"/>
</dbReference>
<dbReference type="EMBL" id="CP002543">
    <property type="protein sequence ID" value="ADY73268.1"/>
    <property type="molecule type" value="Genomic_DNA"/>
</dbReference>
<reference evidence="2 3" key="1">
    <citation type="journal article" date="2011" name="Stand. Genomic Sci.">
        <title>Complete genome sequence of the thermophilic sulfur-reducer Desulfurobacterium thermolithotrophum type strain (BSA(T)) from a deep-sea hydrothermal vent.</title>
        <authorList>
            <person name="Goker M."/>
            <person name="Daligault H."/>
            <person name="Mwirichia R."/>
            <person name="Lapidus A."/>
            <person name="Lucas S."/>
            <person name="Deshpande S."/>
            <person name="Pagani I."/>
            <person name="Tapia R."/>
            <person name="Cheng J.F."/>
            <person name="Goodwin L."/>
            <person name="Pitluck S."/>
            <person name="Liolios K."/>
            <person name="Ivanova N."/>
            <person name="Mavromatis K."/>
            <person name="Mikhailova N."/>
            <person name="Pati A."/>
            <person name="Chen A."/>
            <person name="Palaniappan K."/>
            <person name="Han C."/>
            <person name="Land M."/>
            <person name="Hauser L."/>
            <person name="Pan C."/>
            <person name="Brambilla E.M."/>
            <person name="Rohde M."/>
            <person name="Spring S."/>
            <person name="Sikorski J."/>
            <person name="Wirth R."/>
            <person name="Detter J.C."/>
            <person name="Woyke T."/>
            <person name="Bristow J."/>
            <person name="Eisen J.A."/>
            <person name="Markowitz V."/>
            <person name="Hugenholtz P."/>
            <person name="Kyrpides N.C."/>
            <person name="Klenk H.P."/>
        </authorList>
    </citation>
    <scope>NUCLEOTIDE SEQUENCE [LARGE SCALE GENOMIC DNA]</scope>
    <source>
        <strain evidence="3">DSM 11699 / BSA</strain>
    </source>
</reference>
<dbReference type="PROSITE" id="PS50011">
    <property type="entry name" value="PROTEIN_KINASE_DOM"/>
    <property type="match status" value="1"/>
</dbReference>